<evidence type="ECO:0000313" key="4">
    <source>
        <dbReference type="Proteomes" id="UP000664859"/>
    </source>
</evidence>
<evidence type="ECO:0000256" key="1">
    <source>
        <dbReference type="SAM" id="MobiDB-lite"/>
    </source>
</evidence>
<keyword evidence="2" id="KW-0812">Transmembrane</keyword>
<accession>A0A836CM68</accession>
<name>A0A836CM68_9STRA</name>
<protein>
    <submittedName>
        <fullName evidence="3">Uncharacterized protein</fullName>
    </submittedName>
</protein>
<keyword evidence="2" id="KW-1133">Transmembrane helix</keyword>
<sequence length="313" mass="35515">MTMLLDFWWFLKPHILLLWPTIVPFIILLTVPMPMACITWYFCEKSKARAKAVTEARTQVLRRMRELSGKQSWATRKGRRRSTQAPKKHRSAVRRRRASWVKLQCASTKAWRAMGQLQHWQHFPSAFFSSHQRESCSGPLVLTWRCYHWGGYIAVTTIQWTCPESTCQASCAQQALGLSSRLLLKCMAQTAPPETWSRGGGIAADDMTAMEANDRKARLDIIGCNSALRDQIKRNTKNGRLQATKATRTTLMPFDSTDNVEAGKRKRNALSLTRSKARVVHQTFDLLENLLEHRLGGAAGGAAARKARMHRGH</sequence>
<feature type="compositionally biased region" description="Basic residues" evidence="1">
    <location>
        <begin position="76"/>
        <end position="91"/>
    </location>
</feature>
<feature type="transmembrane region" description="Helical" evidence="2">
    <location>
        <begin position="16"/>
        <end position="42"/>
    </location>
</feature>
<keyword evidence="2" id="KW-0472">Membrane</keyword>
<organism evidence="3 4">
    <name type="scientific">Tribonema minus</name>
    <dbReference type="NCBI Taxonomy" id="303371"/>
    <lineage>
        <taxon>Eukaryota</taxon>
        <taxon>Sar</taxon>
        <taxon>Stramenopiles</taxon>
        <taxon>Ochrophyta</taxon>
        <taxon>PX clade</taxon>
        <taxon>Xanthophyceae</taxon>
        <taxon>Tribonematales</taxon>
        <taxon>Tribonemataceae</taxon>
        <taxon>Tribonema</taxon>
    </lineage>
</organism>
<keyword evidence="4" id="KW-1185">Reference proteome</keyword>
<comment type="caution">
    <text evidence="3">The sequence shown here is derived from an EMBL/GenBank/DDBJ whole genome shotgun (WGS) entry which is preliminary data.</text>
</comment>
<feature type="region of interest" description="Disordered" evidence="1">
    <location>
        <begin position="69"/>
        <end position="91"/>
    </location>
</feature>
<dbReference type="EMBL" id="JAFCMP010000015">
    <property type="protein sequence ID" value="KAG5191695.1"/>
    <property type="molecule type" value="Genomic_DNA"/>
</dbReference>
<reference evidence="3" key="1">
    <citation type="submission" date="2021-02" db="EMBL/GenBank/DDBJ databases">
        <title>First Annotated Genome of the Yellow-green Alga Tribonema minus.</title>
        <authorList>
            <person name="Mahan K.M."/>
        </authorList>
    </citation>
    <scope>NUCLEOTIDE SEQUENCE</scope>
    <source>
        <strain evidence="3">UTEX B ZZ1240</strain>
    </source>
</reference>
<dbReference type="Proteomes" id="UP000664859">
    <property type="component" value="Unassembled WGS sequence"/>
</dbReference>
<evidence type="ECO:0000313" key="3">
    <source>
        <dbReference type="EMBL" id="KAG5191695.1"/>
    </source>
</evidence>
<proteinExistence type="predicted"/>
<gene>
    <name evidence="3" type="ORF">JKP88DRAFT_266432</name>
</gene>
<evidence type="ECO:0000256" key="2">
    <source>
        <dbReference type="SAM" id="Phobius"/>
    </source>
</evidence>
<dbReference type="AlphaFoldDB" id="A0A836CM68"/>